<evidence type="ECO:0000256" key="1">
    <source>
        <dbReference type="SAM" id="SignalP"/>
    </source>
</evidence>
<keyword evidence="3" id="KW-1185">Reference proteome</keyword>
<protein>
    <recommendedName>
        <fullName evidence="4">Chalcone isomerase-like protein</fullName>
    </recommendedName>
</protein>
<dbReference type="STRING" id="981384.GCA_000192475_03694"/>
<dbReference type="AlphaFoldDB" id="A0A497YX64"/>
<dbReference type="Proteomes" id="UP000271700">
    <property type="component" value="Unassembled WGS sequence"/>
</dbReference>
<dbReference type="EMBL" id="RCCT01000007">
    <property type="protein sequence ID" value="RLJ99961.1"/>
    <property type="molecule type" value="Genomic_DNA"/>
</dbReference>
<feature type="signal peptide" evidence="1">
    <location>
        <begin position="1"/>
        <end position="32"/>
    </location>
</feature>
<keyword evidence="1" id="KW-0732">Signal</keyword>
<proteinExistence type="predicted"/>
<name>A0A497YX64_9RHOB</name>
<dbReference type="RefSeq" id="WP_010438367.1">
    <property type="nucleotide sequence ID" value="NZ_AEYW01000004.1"/>
</dbReference>
<feature type="chain" id="PRO_5019842010" description="Chalcone isomerase-like protein" evidence="1">
    <location>
        <begin position="33"/>
        <end position="178"/>
    </location>
</feature>
<organism evidence="2 3">
    <name type="scientific">Ruegeria conchae</name>
    <dbReference type="NCBI Taxonomy" id="981384"/>
    <lineage>
        <taxon>Bacteria</taxon>
        <taxon>Pseudomonadati</taxon>
        <taxon>Pseudomonadota</taxon>
        <taxon>Alphaproteobacteria</taxon>
        <taxon>Rhodobacterales</taxon>
        <taxon>Roseobacteraceae</taxon>
        <taxon>Ruegeria</taxon>
    </lineage>
</organism>
<sequence length="178" mass="19505">MISLKKNSPFLPQPKLAATLVSLVLLAPGAPAASPVFGALNDAELRGSATFRYLGFPIYDAQLFTPGGTPLNWSQDFGLELRYRRNLSKKALVNSTLDEMKRIGRAAPVRSQLDVCFDAVSKGDRYLAISQGPNKVGFWLNGRKVCTISYPGIKRSFMSIFLGDNTRSASFTRTLRGN</sequence>
<dbReference type="OrthoDB" id="8527419at2"/>
<evidence type="ECO:0008006" key="4">
    <source>
        <dbReference type="Google" id="ProtNLM"/>
    </source>
</evidence>
<reference evidence="2 3" key="1">
    <citation type="submission" date="2018-10" db="EMBL/GenBank/DDBJ databases">
        <title>Genomic Encyclopedia of Archaeal and Bacterial Type Strains, Phase II (KMG-II): from individual species to whole genera.</title>
        <authorList>
            <person name="Goeker M."/>
        </authorList>
    </citation>
    <scope>NUCLEOTIDE SEQUENCE [LARGE SCALE GENOMIC DNA]</scope>
    <source>
        <strain evidence="2 3">DSM 29317</strain>
    </source>
</reference>
<evidence type="ECO:0000313" key="3">
    <source>
        <dbReference type="Proteomes" id="UP000271700"/>
    </source>
</evidence>
<comment type="caution">
    <text evidence="2">The sequence shown here is derived from an EMBL/GenBank/DDBJ whole genome shotgun (WGS) entry which is preliminary data.</text>
</comment>
<accession>A0A497YX64</accession>
<evidence type="ECO:0000313" key="2">
    <source>
        <dbReference type="EMBL" id="RLJ99961.1"/>
    </source>
</evidence>
<gene>
    <name evidence="2" type="ORF">CLV75_3884</name>
</gene>